<feature type="compositionally biased region" description="Low complexity" evidence="6">
    <location>
        <begin position="357"/>
        <end position="366"/>
    </location>
</feature>
<evidence type="ECO:0000259" key="7">
    <source>
        <dbReference type="Pfam" id="PF00535"/>
    </source>
</evidence>
<name>A0ABW5U5T2_9RHOB</name>
<keyword evidence="5" id="KW-0472">Membrane</keyword>
<evidence type="ECO:0000256" key="6">
    <source>
        <dbReference type="SAM" id="MobiDB-lite"/>
    </source>
</evidence>
<dbReference type="EC" id="2.4.-.-" evidence="8"/>
<evidence type="ECO:0000256" key="2">
    <source>
        <dbReference type="ARBA" id="ARBA00022475"/>
    </source>
</evidence>
<evidence type="ECO:0000256" key="4">
    <source>
        <dbReference type="ARBA" id="ARBA00022679"/>
    </source>
</evidence>
<evidence type="ECO:0000313" key="9">
    <source>
        <dbReference type="Proteomes" id="UP001597474"/>
    </source>
</evidence>
<dbReference type="Gene3D" id="3.90.550.10">
    <property type="entry name" value="Spore Coat Polysaccharide Biosynthesis Protein SpsA, Chain A"/>
    <property type="match status" value="1"/>
</dbReference>
<gene>
    <name evidence="8" type="ORF">ACFSUD_10910</name>
</gene>
<protein>
    <submittedName>
        <fullName evidence="8">Glycosyltransferase</fullName>
        <ecNumber evidence="8">2.4.-.-</ecNumber>
    </submittedName>
</protein>
<evidence type="ECO:0000256" key="1">
    <source>
        <dbReference type="ARBA" id="ARBA00004236"/>
    </source>
</evidence>
<evidence type="ECO:0000256" key="5">
    <source>
        <dbReference type="ARBA" id="ARBA00023136"/>
    </source>
</evidence>
<dbReference type="GO" id="GO:0016757">
    <property type="term" value="F:glycosyltransferase activity"/>
    <property type="evidence" value="ECO:0007669"/>
    <property type="project" value="UniProtKB-KW"/>
</dbReference>
<dbReference type="Proteomes" id="UP001597474">
    <property type="component" value="Unassembled WGS sequence"/>
</dbReference>
<dbReference type="PANTHER" id="PTHR43646">
    <property type="entry name" value="GLYCOSYLTRANSFERASE"/>
    <property type="match status" value="1"/>
</dbReference>
<dbReference type="SUPFAM" id="SSF53448">
    <property type="entry name" value="Nucleotide-diphospho-sugar transferases"/>
    <property type="match status" value="1"/>
</dbReference>
<keyword evidence="3 8" id="KW-0328">Glycosyltransferase</keyword>
<organism evidence="8 9">
    <name type="scientific">Sulfitobacter aestuarii</name>
    <dbReference type="NCBI Taxonomy" id="2161676"/>
    <lineage>
        <taxon>Bacteria</taxon>
        <taxon>Pseudomonadati</taxon>
        <taxon>Pseudomonadota</taxon>
        <taxon>Alphaproteobacteria</taxon>
        <taxon>Rhodobacterales</taxon>
        <taxon>Roseobacteraceae</taxon>
        <taxon>Sulfitobacter</taxon>
    </lineage>
</organism>
<sequence length="366" mass="40068">MSGQRDIAIVIPARNEAARIEACLTPLLAQMPERLKLHVVVNNSEDSTAARAERLCRDAAVPARISNLTLGPREGVGTARRIGAAQALAEMPGLRYILTTDADCIVAQDWIARNLHHLERSAAVCGNIAPLTGEAAALTARGAGDTPDRTQEHYGPDDLDIEGATLEKRYRALVLAFYRRHAPEPANPLPHHGQAPGASLAFCASAYQSIGGFAPLQCGEDRDIVRRLKGAGFHVAHANDVRVQASLRLSGRAPGGMSDTLRRRLSQQRYRIDSALPPPSWLWHRRDRLPHWPPEGRDYEPLHLDSLPEHIAHLEALLHPETPHAWPIRAAARPASRRKDNGIQELPSFEPDPVPPDVTDTLTSIP</sequence>
<dbReference type="CDD" id="cd00761">
    <property type="entry name" value="Glyco_tranf_GTA_type"/>
    <property type="match status" value="1"/>
</dbReference>
<dbReference type="PANTHER" id="PTHR43646:SF2">
    <property type="entry name" value="GLYCOSYLTRANSFERASE 2-LIKE DOMAIN-CONTAINING PROTEIN"/>
    <property type="match status" value="1"/>
</dbReference>
<reference evidence="9" key="1">
    <citation type="journal article" date="2019" name="Int. J. Syst. Evol. Microbiol.">
        <title>The Global Catalogue of Microorganisms (GCM) 10K type strain sequencing project: providing services to taxonomists for standard genome sequencing and annotation.</title>
        <authorList>
            <consortium name="The Broad Institute Genomics Platform"/>
            <consortium name="The Broad Institute Genome Sequencing Center for Infectious Disease"/>
            <person name="Wu L."/>
            <person name="Ma J."/>
        </authorList>
    </citation>
    <scope>NUCLEOTIDE SEQUENCE [LARGE SCALE GENOMIC DNA]</scope>
    <source>
        <strain evidence="9">TISTR 2562</strain>
    </source>
</reference>
<comment type="caution">
    <text evidence="8">The sequence shown here is derived from an EMBL/GenBank/DDBJ whole genome shotgun (WGS) entry which is preliminary data.</text>
</comment>
<feature type="region of interest" description="Disordered" evidence="6">
    <location>
        <begin position="331"/>
        <end position="366"/>
    </location>
</feature>
<evidence type="ECO:0000313" key="8">
    <source>
        <dbReference type="EMBL" id="MFD2740082.1"/>
    </source>
</evidence>
<accession>A0ABW5U5T2</accession>
<dbReference type="InterPro" id="IPR001173">
    <property type="entry name" value="Glyco_trans_2-like"/>
</dbReference>
<dbReference type="EMBL" id="JBHUMP010000008">
    <property type="protein sequence ID" value="MFD2740082.1"/>
    <property type="molecule type" value="Genomic_DNA"/>
</dbReference>
<keyword evidence="2" id="KW-1003">Cell membrane</keyword>
<keyword evidence="4 8" id="KW-0808">Transferase</keyword>
<feature type="domain" description="Glycosyltransferase 2-like" evidence="7">
    <location>
        <begin position="9"/>
        <end position="129"/>
    </location>
</feature>
<comment type="subcellular location">
    <subcellularLocation>
        <location evidence="1">Cell membrane</location>
    </subcellularLocation>
</comment>
<dbReference type="RefSeq" id="WP_386374303.1">
    <property type="nucleotide sequence ID" value="NZ_JBHUMP010000008.1"/>
</dbReference>
<dbReference type="Pfam" id="PF00535">
    <property type="entry name" value="Glycos_transf_2"/>
    <property type="match status" value="1"/>
</dbReference>
<evidence type="ECO:0000256" key="3">
    <source>
        <dbReference type="ARBA" id="ARBA00022676"/>
    </source>
</evidence>
<dbReference type="InterPro" id="IPR029044">
    <property type="entry name" value="Nucleotide-diphossugar_trans"/>
</dbReference>
<proteinExistence type="predicted"/>
<keyword evidence="9" id="KW-1185">Reference proteome</keyword>